<feature type="transmembrane region" description="Helical" evidence="2">
    <location>
        <begin position="12"/>
        <end position="33"/>
    </location>
</feature>
<keyword evidence="2" id="KW-0472">Membrane</keyword>
<dbReference type="Proteomes" id="UP000678016">
    <property type="component" value="Chromosome"/>
</dbReference>
<keyword evidence="4" id="KW-1185">Reference proteome</keyword>
<organism evidence="3 4">
    <name type="scientific">Nocardiopsis akebiae</name>
    <dbReference type="NCBI Taxonomy" id="2831968"/>
    <lineage>
        <taxon>Bacteria</taxon>
        <taxon>Bacillati</taxon>
        <taxon>Actinomycetota</taxon>
        <taxon>Actinomycetes</taxon>
        <taxon>Streptosporangiales</taxon>
        <taxon>Nocardiopsidaceae</taxon>
        <taxon>Nocardiopsis</taxon>
    </lineage>
</organism>
<gene>
    <name evidence="3" type="ORF">KGD83_27480</name>
</gene>
<feature type="compositionally biased region" description="Basic and acidic residues" evidence="1">
    <location>
        <begin position="123"/>
        <end position="133"/>
    </location>
</feature>
<name>A0ABX8C5W3_9ACTN</name>
<dbReference type="RefSeq" id="WP_212641803.1">
    <property type="nucleotide sequence ID" value="NZ_CP074132.1"/>
</dbReference>
<feature type="compositionally biased region" description="Low complexity" evidence="1">
    <location>
        <begin position="147"/>
        <end position="158"/>
    </location>
</feature>
<evidence type="ECO:0000256" key="1">
    <source>
        <dbReference type="SAM" id="MobiDB-lite"/>
    </source>
</evidence>
<sequence>MTEQGPDLVPFLLNLLTVVLPPLMAGAIALALAGRAPGGRGFVRTGGGLLVLLGVIQGARELWFRFLLHPALVENGEVPVPFPVLFALDIGVHVLLAVALVLLLCAVISSRGRRRAPRGTVQRRPEQRPEPRGGRPGGALYDDGRSSAHASNARAATSDPGRHGDAFDGGGVHNDGGGGGAGGGDGGGVDGGGGGGGF</sequence>
<feature type="compositionally biased region" description="Gly residues" evidence="1">
    <location>
        <begin position="167"/>
        <end position="198"/>
    </location>
</feature>
<evidence type="ECO:0000313" key="4">
    <source>
        <dbReference type="Proteomes" id="UP000678016"/>
    </source>
</evidence>
<feature type="transmembrane region" description="Helical" evidence="2">
    <location>
        <begin position="45"/>
        <end position="64"/>
    </location>
</feature>
<evidence type="ECO:0000256" key="2">
    <source>
        <dbReference type="SAM" id="Phobius"/>
    </source>
</evidence>
<evidence type="ECO:0000313" key="3">
    <source>
        <dbReference type="EMBL" id="QUX28889.1"/>
    </source>
</evidence>
<accession>A0ABX8C5W3</accession>
<protein>
    <submittedName>
        <fullName evidence="3">Uncharacterized protein</fullName>
    </submittedName>
</protein>
<feature type="region of interest" description="Disordered" evidence="1">
    <location>
        <begin position="115"/>
        <end position="198"/>
    </location>
</feature>
<proteinExistence type="predicted"/>
<reference evidence="4" key="1">
    <citation type="submission" date="2021-05" db="EMBL/GenBank/DDBJ databases">
        <title>Direct Submission.</title>
        <authorList>
            <person name="Li K."/>
            <person name="Gao J."/>
        </authorList>
    </citation>
    <scope>NUCLEOTIDE SEQUENCE [LARGE SCALE GENOMIC DNA]</scope>
    <source>
        <strain evidence="4">HDS12</strain>
    </source>
</reference>
<keyword evidence="2" id="KW-1133">Transmembrane helix</keyword>
<feature type="transmembrane region" description="Helical" evidence="2">
    <location>
        <begin position="84"/>
        <end position="108"/>
    </location>
</feature>
<keyword evidence="2" id="KW-0812">Transmembrane</keyword>
<dbReference type="EMBL" id="CP074132">
    <property type="protein sequence ID" value="QUX28889.1"/>
    <property type="molecule type" value="Genomic_DNA"/>
</dbReference>